<evidence type="ECO:0000313" key="2">
    <source>
        <dbReference type="Proteomes" id="UP000042527"/>
    </source>
</evidence>
<dbReference type="InterPro" id="IPR050168">
    <property type="entry name" value="AAA_ATPase_domain"/>
</dbReference>
<dbReference type="EMBL" id="CDNC01000001">
    <property type="protein sequence ID" value="CEM60435.1"/>
    <property type="molecule type" value="Genomic_DNA"/>
</dbReference>
<dbReference type="OrthoDB" id="9809379at2"/>
<dbReference type="PANTHER" id="PTHR23077">
    <property type="entry name" value="AAA-FAMILY ATPASE"/>
    <property type="match status" value="1"/>
</dbReference>
<dbReference type="GO" id="GO:0005524">
    <property type="term" value="F:ATP binding"/>
    <property type="evidence" value="ECO:0007669"/>
    <property type="project" value="InterPro"/>
</dbReference>
<organism evidence="1 2">
    <name type="scientific">Treponema phagedenis</name>
    <dbReference type="NCBI Taxonomy" id="162"/>
    <lineage>
        <taxon>Bacteria</taxon>
        <taxon>Pseudomonadati</taxon>
        <taxon>Spirochaetota</taxon>
        <taxon>Spirochaetia</taxon>
        <taxon>Spirochaetales</taxon>
        <taxon>Treponemataceae</taxon>
        <taxon>Treponema</taxon>
    </lineage>
</organism>
<evidence type="ECO:0000313" key="1">
    <source>
        <dbReference type="EMBL" id="CEM60435.1"/>
    </source>
</evidence>
<dbReference type="InterPro" id="IPR027417">
    <property type="entry name" value="P-loop_NTPase"/>
</dbReference>
<name>A0A0B7GTY6_TREPH</name>
<dbReference type="GeneID" id="57753533"/>
<reference evidence="2" key="1">
    <citation type="submission" date="2015-01" db="EMBL/GenBank/DDBJ databases">
        <authorList>
            <person name="Manzoor Shahid"/>
            <person name="Zubair Saima"/>
        </authorList>
    </citation>
    <scope>NUCLEOTIDE SEQUENCE [LARGE SCALE GENOMIC DNA]</scope>
    <source>
        <strain evidence="2">V1</strain>
    </source>
</reference>
<dbReference type="GO" id="GO:0016887">
    <property type="term" value="F:ATP hydrolysis activity"/>
    <property type="evidence" value="ECO:0007669"/>
    <property type="project" value="InterPro"/>
</dbReference>
<dbReference type="SUPFAM" id="SSF52540">
    <property type="entry name" value="P-loop containing nucleoside triphosphate hydrolases"/>
    <property type="match status" value="1"/>
</dbReference>
<dbReference type="InterPro" id="IPR003959">
    <property type="entry name" value="ATPase_AAA_core"/>
</dbReference>
<dbReference type="RefSeq" id="WP_044634202.1">
    <property type="nucleotide sequence ID" value="NZ_CDNC01000001.1"/>
</dbReference>
<protein>
    <submittedName>
        <fullName evidence="1">ATPase, AAA family</fullName>
    </submittedName>
</protein>
<dbReference type="Gene3D" id="3.40.50.300">
    <property type="entry name" value="P-loop containing nucleotide triphosphate hydrolases"/>
    <property type="match status" value="1"/>
</dbReference>
<keyword evidence="2" id="KW-1185">Reference proteome</keyword>
<dbReference type="Pfam" id="PF00004">
    <property type="entry name" value="AAA"/>
    <property type="match status" value="1"/>
</dbReference>
<dbReference type="InterPro" id="IPR003593">
    <property type="entry name" value="AAA+_ATPase"/>
</dbReference>
<sequence length="595" mass="67447">MHSGQELLAKNSHVINELHAWAQELSKKYCSKTVNLYIVHGNIRDFLPHRDIAGGFAFVRIRDYISEVIFGNKDIIIFYDKSSGINFCLNSMLQEYLTIMHRKYPDVPIENLLSKDPVEAFSYLEQYFRMNMRQGKRIVLIVDYAESLTPAEDIAYLNETDRYCLVTLNRWSHDPVFTNEDISIVLLTENIADLNTRITASPSTVKIHIPLPDEAIRIDFLNDLKNREDLLILERGLNTEKLGKLTAGLNLVNLNQLAAETYQMSDDDGKIRGSTQSDPVTLEFLKQKKQEIIETEAAGMLQFVNTDHNLSYIAGNSFVKKRFVNAAKAIRQGRADVLPMGYLITGPIGTGKTFMVSAFAGEIGIPMVRLCNFHSMQQRTAEANLEKVLNILKAMAPVAVMVDEADAVFNAKRDSTGGESRIFAQISSFMGNTDYRGKIIWFLITSRPDLLPIDLKRQGRAEEHLAVFYPETAEEKIELLETLQRKLKIRLKDVNPAGIIKKLKFPVSGADLEAILVRSKLNAAMENRMMIVNADIEQTIEDFIPPSYPYEIELQNLVAVLECTSKEMIPKKYQNFDRSKLAAEILELKQLLGEK</sequence>
<dbReference type="AlphaFoldDB" id="A0A0B7GTY6"/>
<accession>A0A0B7GTY6</accession>
<dbReference type="CDD" id="cd19481">
    <property type="entry name" value="RecA-like_protease"/>
    <property type="match status" value="1"/>
</dbReference>
<dbReference type="SMART" id="SM00382">
    <property type="entry name" value="AAA"/>
    <property type="match status" value="1"/>
</dbReference>
<gene>
    <name evidence="1" type="ORF">TPHV1_10103</name>
</gene>
<proteinExistence type="predicted"/>
<dbReference type="Proteomes" id="UP000042527">
    <property type="component" value="Unassembled WGS sequence"/>
</dbReference>